<name>A0A143YEB4_9LACT</name>
<dbReference type="RefSeq" id="WP_087031098.1">
    <property type="nucleotide sequence ID" value="NZ_FJNE01000002.1"/>
</dbReference>
<dbReference type="InterPro" id="IPR023465">
    <property type="entry name" value="Riboflavin_kinase_dom_sf"/>
</dbReference>
<dbReference type="NCBIfam" id="TIGR00083">
    <property type="entry name" value="ribF"/>
    <property type="match status" value="1"/>
</dbReference>
<evidence type="ECO:0000256" key="9">
    <source>
        <dbReference type="ARBA" id="ARBA00022777"/>
    </source>
</evidence>
<dbReference type="FunFam" id="3.40.50.620:FF:000021">
    <property type="entry name" value="Riboflavin biosynthesis protein"/>
    <property type="match status" value="1"/>
</dbReference>
<dbReference type="PANTHER" id="PTHR22749">
    <property type="entry name" value="RIBOFLAVIN KINASE/FMN ADENYLYLTRANSFERASE"/>
    <property type="match status" value="1"/>
</dbReference>
<dbReference type="Proteomes" id="UP000242754">
    <property type="component" value="Unassembled WGS sequence"/>
</dbReference>
<evidence type="ECO:0000256" key="14">
    <source>
        <dbReference type="ARBA" id="ARBA00049494"/>
    </source>
</evidence>
<dbReference type="EC" id="2.7.1.26" evidence="15"/>
<keyword evidence="7 15" id="KW-0548">Nucleotidyltransferase</keyword>
<evidence type="ECO:0000256" key="1">
    <source>
        <dbReference type="ARBA" id="ARBA00002121"/>
    </source>
</evidence>
<dbReference type="InterPro" id="IPR014729">
    <property type="entry name" value="Rossmann-like_a/b/a_fold"/>
</dbReference>
<dbReference type="CDD" id="cd02064">
    <property type="entry name" value="FAD_synthetase_N"/>
    <property type="match status" value="1"/>
</dbReference>
<organism evidence="17 18">
    <name type="scientific">Trichococcus palustris</name>
    <dbReference type="NCBI Taxonomy" id="140314"/>
    <lineage>
        <taxon>Bacteria</taxon>
        <taxon>Bacillati</taxon>
        <taxon>Bacillota</taxon>
        <taxon>Bacilli</taxon>
        <taxon>Lactobacillales</taxon>
        <taxon>Carnobacteriaceae</taxon>
        <taxon>Trichococcus</taxon>
    </lineage>
</organism>
<keyword evidence="12" id="KW-0511">Multifunctional enzyme</keyword>
<dbReference type="SUPFAM" id="SSF52374">
    <property type="entry name" value="Nucleotidylyl transferase"/>
    <property type="match status" value="1"/>
</dbReference>
<dbReference type="EC" id="2.7.7.2" evidence="15"/>
<dbReference type="SUPFAM" id="SSF82114">
    <property type="entry name" value="Riboflavin kinase-like"/>
    <property type="match status" value="1"/>
</dbReference>
<comment type="pathway">
    <text evidence="3 15">Cofactor biosynthesis; FMN biosynthesis; FMN from riboflavin (ATP route): step 1/1.</text>
</comment>
<dbReference type="PANTHER" id="PTHR22749:SF6">
    <property type="entry name" value="RIBOFLAVIN KINASE"/>
    <property type="match status" value="1"/>
</dbReference>
<evidence type="ECO:0000256" key="3">
    <source>
        <dbReference type="ARBA" id="ARBA00005201"/>
    </source>
</evidence>
<dbReference type="Gene3D" id="3.40.50.620">
    <property type="entry name" value="HUPs"/>
    <property type="match status" value="1"/>
</dbReference>
<dbReference type="AlphaFoldDB" id="A0A143YEB4"/>
<evidence type="ECO:0000313" key="18">
    <source>
        <dbReference type="Proteomes" id="UP000242754"/>
    </source>
</evidence>
<dbReference type="InterPro" id="IPR004821">
    <property type="entry name" value="Cyt_trans-like"/>
</dbReference>
<evidence type="ECO:0000256" key="12">
    <source>
        <dbReference type="ARBA" id="ARBA00023268"/>
    </source>
</evidence>
<dbReference type="Pfam" id="PF06574">
    <property type="entry name" value="FAD_syn"/>
    <property type="match status" value="1"/>
</dbReference>
<accession>A0A143YEB4</accession>
<keyword evidence="18" id="KW-1185">Reference proteome</keyword>
<dbReference type="GO" id="GO:0008531">
    <property type="term" value="F:riboflavin kinase activity"/>
    <property type="evidence" value="ECO:0007669"/>
    <property type="project" value="UniProtKB-UniRule"/>
</dbReference>
<dbReference type="UniPathway" id="UPA00276">
    <property type="reaction ID" value="UER00406"/>
</dbReference>
<evidence type="ECO:0000256" key="4">
    <source>
        <dbReference type="ARBA" id="ARBA00022630"/>
    </source>
</evidence>
<keyword evidence="10 15" id="KW-0274">FAD</keyword>
<keyword evidence="9 15" id="KW-0418">Kinase</keyword>
<evidence type="ECO:0000256" key="7">
    <source>
        <dbReference type="ARBA" id="ARBA00022695"/>
    </source>
</evidence>
<evidence type="ECO:0000256" key="6">
    <source>
        <dbReference type="ARBA" id="ARBA00022679"/>
    </source>
</evidence>
<evidence type="ECO:0000256" key="10">
    <source>
        <dbReference type="ARBA" id="ARBA00022827"/>
    </source>
</evidence>
<dbReference type="NCBIfam" id="TIGR00125">
    <property type="entry name" value="cyt_tran_rel"/>
    <property type="match status" value="1"/>
</dbReference>
<dbReference type="GO" id="GO:0005524">
    <property type="term" value="F:ATP binding"/>
    <property type="evidence" value="ECO:0007669"/>
    <property type="project" value="UniProtKB-UniRule"/>
</dbReference>
<comment type="catalytic activity">
    <reaction evidence="13 15">
        <text>riboflavin + ATP = FMN + ADP + H(+)</text>
        <dbReference type="Rhea" id="RHEA:14357"/>
        <dbReference type="ChEBI" id="CHEBI:15378"/>
        <dbReference type="ChEBI" id="CHEBI:30616"/>
        <dbReference type="ChEBI" id="CHEBI:57986"/>
        <dbReference type="ChEBI" id="CHEBI:58210"/>
        <dbReference type="ChEBI" id="CHEBI:456216"/>
        <dbReference type="EC" id="2.7.1.26"/>
    </reaction>
</comment>
<dbReference type="GO" id="GO:0009398">
    <property type="term" value="P:FMN biosynthetic process"/>
    <property type="evidence" value="ECO:0007669"/>
    <property type="project" value="UniProtKB-UniRule"/>
</dbReference>
<dbReference type="GO" id="GO:0003919">
    <property type="term" value="F:FMN adenylyltransferase activity"/>
    <property type="evidence" value="ECO:0007669"/>
    <property type="project" value="UniProtKB-UniRule"/>
</dbReference>
<dbReference type="UniPathway" id="UPA00277">
    <property type="reaction ID" value="UER00407"/>
</dbReference>
<gene>
    <name evidence="17" type="ORF">Tpal_555</name>
</gene>
<comment type="similarity">
    <text evidence="15">Belongs to the ribF family.</text>
</comment>
<evidence type="ECO:0000256" key="13">
    <source>
        <dbReference type="ARBA" id="ARBA00047880"/>
    </source>
</evidence>
<dbReference type="InterPro" id="IPR015864">
    <property type="entry name" value="FAD_synthase"/>
</dbReference>
<keyword evidence="6 15" id="KW-0808">Transferase</keyword>
<proteinExistence type="inferred from homology"/>
<dbReference type="InterPro" id="IPR023468">
    <property type="entry name" value="Riboflavin_kinase"/>
</dbReference>
<reference evidence="17 18" key="1">
    <citation type="submission" date="2016-02" db="EMBL/GenBank/DDBJ databases">
        <authorList>
            <person name="Wen L."/>
            <person name="He K."/>
            <person name="Yang H."/>
        </authorList>
    </citation>
    <scope>NUCLEOTIDE SEQUENCE [LARGE SCALE GENOMIC DNA]</scope>
    <source>
        <strain evidence="17">Trichococcus palustris</strain>
    </source>
</reference>
<dbReference type="FunFam" id="2.40.30.30:FF:000003">
    <property type="entry name" value="Riboflavin biosynthesis protein"/>
    <property type="match status" value="1"/>
</dbReference>
<dbReference type="InterPro" id="IPR015865">
    <property type="entry name" value="Riboflavin_kinase_bac/euk"/>
</dbReference>
<dbReference type="OrthoDB" id="9803667at2"/>
<feature type="domain" description="Riboflavin kinase" evidence="16">
    <location>
        <begin position="186"/>
        <end position="311"/>
    </location>
</feature>
<evidence type="ECO:0000256" key="5">
    <source>
        <dbReference type="ARBA" id="ARBA00022643"/>
    </source>
</evidence>
<evidence type="ECO:0000256" key="8">
    <source>
        <dbReference type="ARBA" id="ARBA00022741"/>
    </source>
</evidence>
<dbReference type="STRING" id="140314.SAMN04488076_10139"/>
<evidence type="ECO:0000256" key="11">
    <source>
        <dbReference type="ARBA" id="ARBA00022840"/>
    </source>
</evidence>
<comment type="catalytic activity">
    <reaction evidence="14 15">
        <text>FMN + ATP + H(+) = FAD + diphosphate</text>
        <dbReference type="Rhea" id="RHEA:17237"/>
        <dbReference type="ChEBI" id="CHEBI:15378"/>
        <dbReference type="ChEBI" id="CHEBI:30616"/>
        <dbReference type="ChEBI" id="CHEBI:33019"/>
        <dbReference type="ChEBI" id="CHEBI:57692"/>
        <dbReference type="ChEBI" id="CHEBI:58210"/>
        <dbReference type="EC" id="2.7.7.2"/>
    </reaction>
</comment>
<dbReference type="PIRSF" id="PIRSF004491">
    <property type="entry name" value="FAD_Synth"/>
    <property type="match status" value="1"/>
</dbReference>
<dbReference type="Pfam" id="PF01687">
    <property type="entry name" value="Flavokinase"/>
    <property type="match status" value="1"/>
</dbReference>
<comment type="function">
    <text evidence="1">Catalyzes the phosphorylation of riboflavin to FMN followed by the adenylation of FMN to FAD.</text>
</comment>
<protein>
    <recommendedName>
        <fullName evidence="15">Riboflavin biosynthesis protein</fullName>
    </recommendedName>
    <domain>
        <recommendedName>
            <fullName evidence="15">Riboflavin kinase</fullName>
            <ecNumber evidence="15">2.7.1.26</ecNumber>
        </recommendedName>
        <alternativeName>
            <fullName evidence="15">Flavokinase</fullName>
        </alternativeName>
    </domain>
    <domain>
        <recommendedName>
            <fullName evidence="15">FMN adenylyltransferase</fullName>
            <ecNumber evidence="15">2.7.7.2</ecNumber>
        </recommendedName>
        <alternativeName>
            <fullName evidence="15">FAD pyrophosphorylase</fullName>
        </alternativeName>
        <alternativeName>
            <fullName evidence="15">FAD synthase</fullName>
        </alternativeName>
    </domain>
</protein>
<dbReference type="GO" id="GO:0006747">
    <property type="term" value="P:FAD biosynthetic process"/>
    <property type="evidence" value="ECO:0007669"/>
    <property type="project" value="UniProtKB-UniRule"/>
</dbReference>
<dbReference type="Gene3D" id="2.40.30.30">
    <property type="entry name" value="Riboflavin kinase-like"/>
    <property type="match status" value="1"/>
</dbReference>
<dbReference type="SMART" id="SM00904">
    <property type="entry name" value="Flavokinase"/>
    <property type="match status" value="1"/>
</dbReference>
<evidence type="ECO:0000256" key="15">
    <source>
        <dbReference type="PIRNR" id="PIRNR004491"/>
    </source>
</evidence>
<dbReference type="EMBL" id="FJNE01000002">
    <property type="protein sequence ID" value="CZQ84886.1"/>
    <property type="molecule type" value="Genomic_DNA"/>
</dbReference>
<comment type="pathway">
    <text evidence="2 15">Cofactor biosynthesis; FAD biosynthesis; FAD from FMN: step 1/1.</text>
</comment>
<keyword evidence="4 15" id="KW-0285">Flavoprotein</keyword>
<keyword evidence="11 15" id="KW-0067">ATP-binding</keyword>
<dbReference type="GO" id="GO:0009231">
    <property type="term" value="P:riboflavin biosynthetic process"/>
    <property type="evidence" value="ECO:0007669"/>
    <property type="project" value="InterPro"/>
</dbReference>
<keyword evidence="5 15" id="KW-0288">FMN</keyword>
<sequence>MKIINIHHPYNKQDIPEDRVVLAMGYFDGVHRGHQEVIRRAKEIAEKKNVKLAVMSFNHHPSIVFQKMDPDAMQYLSTTERKAELLEGLGVDYFYVIAFTSAFASLAPQEFVDQYMCDLHADTVVAGFDYTYGPREIANMAQLPGYAKGRFAVVEVAELQESSEKISSTKIRDALEEGNMEKANGYLGYTYQFGGIVMHGDARGRLLGFPTANIQIEKNTRLPRTGVYVVSIEVNGVWYRGMASIGYNITFEANRAKTVEVYILDFNKMIYGEYVNVRWHHFIRGEIKFESVEKLVEQLQQDEADTIAYFEAHPLEGEER</sequence>
<evidence type="ECO:0000256" key="2">
    <source>
        <dbReference type="ARBA" id="ARBA00004726"/>
    </source>
</evidence>
<dbReference type="InterPro" id="IPR002606">
    <property type="entry name" value="Riboflavin_kinase_bac"/>
</dbReference>
<evidence type="ECO:0000259" key="16">
    <source>
        <dbReference type="SMART" id="SM00904"/>
    </source>
</evidence>
<evidence type="ECO:0000313" key="17">
    <source>
        <dbReference type="EMBL" id="CZQ84886.1"/>
    </source>
</evidence>
<keyword evidence="8 15" id="KW-0547">Nucleotide-binding</keyword>